<gene>
    <name evidence="2" type="ORF">SAMN02745174_02643</name>
</gene>
<evidence type="ECO:0000256" key="1">
    <source>
        <dbReference type="SAM" id="Coils"/>
    </source>
</evidence>
<evidence type="ECO:0000313" key="3">
    <source>
        <dbReference type="Proteomes" id="UP000191153"/>
    </source>
</evidence>
<dbReference type="RefSeq" id="WP_078695033.1">
    <property type="nucleotide sequence ID" value="NZ_FUWX01000056.1"/>
</dbReference>
<protein>
    <submittedName>
        <fullName evidence="2">Uncharacterized protein</fullName>
    </submittedName>
</protein>
<organism evidence="2 3">
    <name type="scientific">Cetobacterium ceti</name>
    <dbReference type="NCBI Taxonomy" id="180163"/>
    <lineage>
        <taxon>Bacteria</taxon>
        <taxon>Fusobacteriati</taxon>
        <taxon>Fusobacteriota</taxon>
        <taxon>Fusobacteriia</taxon>
        <taxon>Fusobacteriales</taxon>
        <taxon>Fusobacteriaceae</taxon>
        <taxon>Cetobacterium</taxon>
    </lineage>
</organism>
<sequence>MKLKTALSGREKKEIIDITALNFDNELFHNDEGEYLKQKSYEVAVISTKGVLALGKIFKDVFDKLGNSKIGTYEKWINFNGFNKRTALRYRKKYELYMLVNENRKEQIALMPFDLIEKLANNIEENIKLINEGISIEELKNRLLMNKNLIIEKEAENTEFNFNIFKNLKKELKTLDSEKQQKVKVLLEEIEKVING</sequence>
<feature type="coiled-coil region" evidence="1">
    <location>
        <begin position="136"/>
        <end position="185"/>
    </location>
</feature>
<keyword evidence="3" id="KW-1185">Reference proteome</keyword>
<reference evidence="2 3" key="1">
    <citation type="submission" date="2017-02" db="EMBL/GenBank/DDBJ databases">
        <authorList>
            <person name="Peterson S.W."/>
        </authorList>
    </citation>
    <scope>NUCLEOTIDE SEQUENCE [LARGE SCALE GENOMIC DNA]</scope>
    <source>
        <strain evidence="2 3">ATCC 700028</strain>
    </source>
</reference>
<name>A0A1T4RCQ9_9FUSO</name>
<dbReference type="EMBL" id="FUWX01000056">
    <property type="protein sequence ID" value="SKA13431.1"/>
    <property type="molecule type" value="Genomic_DNA"/>
</dbReference>
<evidence type="ECO:0000313" key="2">
    <source>
        <dbReference type="EMBL" id="SKA13431.1"/>
    </source>
</evidence>
<accession>A0A1T4RCQ9</accession>
<keyword evidence="1" id="KW-0175">Coiled coil</keyword>
<dbReference type="Proteomes" id="UP000191153">
    <property type="component" value="Unassembled WGS sequence"/>
</dbReference>
<dbReference type="OrthoDB" id="88488at2"/>
<dbReference type="AlphaFoldDB" id="A0A1T4RCQ9"/>
<proteinExistence type="predicted"/>